<feature type="chain" id="PRO_5022767561" evidence="1">
    <location>
        <begin position="20"/>
        <end position="113"/>
    </location>
</feature>
<name>A0A5B6ZFQ2_DAVIN</name>
<protein>
    <submittedName>
        <fullName evidence="2">Putative pentatricopeptide repeat-containing protein</fullName>
    </submittedName>
</protein>
<organism evidence="2">
    <name type="scientific">Davidia involucrata</name>
    <name type="common">Dove tree</name>
    <dbReference type="NCBI Taxonomy" id="16924"/>
    <lineage>
        <taxon>Eukaryota</taxon>
        <taxon>Viridiplantae</taxon>
        <taxon>Streptophyta</taxon>
        <taxon>Embryophyta</taxon>
        <taxon>Tracheophyta</taxon>
        <taxon>Spermatophyta</taxon>
        <taxon>Magnoliopsida</taxon>
        <taxon>eudicotyledons</taxon>
        <taxon>Gunneridae</taxon>
        <taxon>Pentapetalae</taxon>
        <taxon>asterids</taxon>
        <taxon>Cornales</taxon>
        <taxon>Nyssaceae</taxon>
        <taxon>Davidia</taxon>
    </lineage>
</organism>
<reference evidence="2" key="1">
    <citation type="submission" date="2019-08" db="EMBL/GenBank/DDBJ databases">
        <title>Reference gene set and small RNA set construction with multiple tissues from Davidia involucrata Baill.</title>
        <authorList>
            <person name="Yang H."/>
            <person name="Zhou C."/>
            <person name="Li G."/>
            <person name="Wang J."/>
            <person name="Gao P."/>
            <person name="Wang M."/>
            <person name="Wang R."/>
            <person name="Zhao Y."/>
        </authorList>
    </citation>
    <scope>NUCLEOTIDE SEQUENCE</scope>
    <source>
        <tissue evidence="2">Mixed with DoveR01_LX</tissue>
    </source>
</reference>
<gene>
    <name evidence="2" type="ORF">Din_011324</name>
</gene>
<feature type="signal peptide" evidence="1">
    <location>
        <begin position="1"/>
        <end position="19"/>
    </location>
</feature>
<evidence type="ECO:0000256" key="1">
    <source>
        <dbReference type="SAM" id="SignalP"/>
    </source>
</evidence>
<sequence>MVLISLLHAAISMTNLILGKCIHALIVTSGHTVDRFLTNNLITMYSKNCSLSYARHLFDQDPEQDHIELKIERSIAFVPTGWIDAMLVTDHFPKLGSTPCSFMMPEVMVMMDH</sequence>
<dbReference type="EMBL" id="GHES01011324">
    <property type="protein sequence ID" value="MPA41883.1"/>
    <property type="molecule type" value="Transcribed_RNA"/>
</dbReference>
<accession>A0A5B6ZFQ2</accession>
<evidence type="ECO:0000313" key="2">
    <source>
        <dbReference type="EMBL" id="MPA41883.1"/>
    </source>
</evidence>
<keyword evidence="1" id="KW-0732">Signal</keyword>
<proteinExistence type="predicted"/>
<dbReference type="AlphaFoldDB" id="A0A5B6ZFQ2"/>